<evidence type="ECO:0000313" key="19">
    <source>
        <dbReference type="EMBL" id="KGF46925.1"/>
    </source>
</evidence>
<protein>
    <recommendedName>
        <fullName evidence="13">Cytosol non-specific dipeptidase</fullName>
        <ecNumber evidence="10">3.4.13.18</ecNumber>
    </recommendedName>
    <alternativeName>
        <fullName evidence="16">Aminoacyl-histidine dipeptidase</fullName>
    </alternativeName>
    <alternativeName>
        <fullName evidence="15">Beta-alanyl-histidine dipeptidase</fullName>
    </alternativeName>
    <alternativeName>
        <fullName evidence="14">Carnosinase</fullName>
    </alternativeName>
    <alternativeName>
        <fullName evidence="11">Peptidase D</fullName>
    </alternativeName>
    <alternativeName>
        <fullName evidence="17">Xaa-His dipeptidase</fullName>
    </alternativeName>
</protein>
<comment type="similarity">
    <text evidence="12">Belongs to the peptidase M20C family.</text>
</comment>
<comment type="caution">
    <text evidence="19">The sequence shown here is derived from an EMBL/GenBank/DDBJ whole genome shotgun (WGS) entry which is preliminary data.</text>
</comment>
<keyword evidence="7" id="KW-0482">Metalloprotease</keyword>
<dbReference type="NCBIfam" id="TIGR01893">
    <property type="entry name" value="aa-his-dipept"/>
    <property type="match status" value="1"/>
</dbReference>
<evidence type="ECO:0000256" key="9">
    <source>
        <dbReference type="ARBA" id="ARBA00036421"/>
    </source>
</evidence>
<dbReference type="InterPro" id="IPR011650">
    <property type="entry name" value="Peptidase_M20_dimer"/>
</dbReference>
<dbReference type="Gene3D" id="3.40.630.10">
    <property type="entry name" value="Zn peptidases"/>
    <property type="match status" value="2"/>
</dbReference>
<evidence type="ECO:0000256" key="14">
    <source>
        <dbReference type="ARBA" id="ARBA00075285"/>
    </source>
</evidence>
<evidence type="ECO:0000256" key="13">
    <source>
        <dbReference type="ARBA" id="ARBA00071271"/>
    </source>
</evidence>
<dbReference type="Pfam" id="PF07687">
    <property type="entry name" value="M20_dimer"/>
    <property type="match status" value="1"/>
</dbReference>
<organism evidence="19 20">
    <name type="scientific">Veillonella montpellierensis DNF00314</name>
    <dbReference type="NCBI Taxonomy" id="1401067"/>
    <lineage>
        <taxon>Bacteria</taxon>
        <taxon>Bacillati</taxon>
        <taxon>Bacillota</taxon>
        <taxon>Negativicutes</taxon>
        <taxon>Veillonellales</taxon>
        <taxon>Veillonellaceae</taxon>
        <taxon>Veillonella</taxon>
    </lineage>
</organism>
<dbReference type="InterPro" id="IPR001160">
    <property type="entry name" value="Peptidase_M20C"/>
</dbReference>
<dbReference type="PIRSF" id="PIRSF016599">
    <property type="entry name" value="Xaa-His_dipept"/>
    <property type="match status" value="1"/>
</dbReference>
<dbReference type="PRINTS" id="PR00934">
    <property type="entry name" value="XHISDIPTASE"/>
</dbReference>
<dbReference type="GO" id="GO:0070573">
    <property type="term" value="F:metallodipeptidase activity"/>
    <property type="evidence" value="ECO:0007669"/>
    <property type="project" value="TreeGrafter"/>
</dbReference>
<sequence>MNVNVDSQVVLDLFTTMNKIPRGSGNEKAISDFLVKFAKDRHLEVSQDEQWNVIMRKPASPGYEDRPSIILQGHIDMVCEKSADATHDFTKDPITCIIDGEWMHADKTTLGADNLMGVAMALAVFDSSTIAHGPLEGLFTTNEETGMEGAAAIKKGALQGQYLLNIDTEVEGEFIVSCAGGCRIDVGIPLLREYPSDIYDAALEISIDGLLGGHSGIEIHKQRANALQILARALYDLSHEYSYQLANFHGGSKHNAIPRKATCLLTVKKEDVPAIKNWFIAKALAYRAEFTPQDKDLTIVVTDATIPNTVYADDTTEALITFLFLAPNGVFSMSQSLDNLVEASNNLAIVKESDHTIDILISIRSSNRNTLAFIKDKLLRLADVLGLQHEVIGSYPAWEYDAGSKLEEQAISLYTTMFGKEPKVTAIHAGLECGLLKGALPNTQMISFGPTITGAHTPEEKVYLPSVTRIYTYLVALLKQL</sequence>
<evidence type="ECO:0000256" key="1">
    <source>
        <dbReference type="ARBA" id="ARBA00001941"/>
    </source>
</evidence>
<evidence type="ECO:0000259" key="18">
    <source>
        <dbReference type="Pfam" id="PF07687"/>
    </source>
</evidence>
<dbReference type="SUPFAM" id="SSF55031">
    <property type="entry name" value="Bacterial exopeptidase dimerisation domain"/>
    <property type="match status" value="1"/>
</dbReference>
<keyword evidence="5" id="KW-0378">Hydrolase</keyword>
<accession>A0A096AJB5</accession>
<evidence type="ECO:0000256" key="8">
    <source>
        <dbReference type="ARBA" id="ARBA00023285"/>
    </source>
</evidence>
<evidence type="ECO:0000256" key="16">
    <source>
        <dbReference type="ARBA" id="ARBA00077688"/>
    </source>
</evidence>
<dbReference type="AlphaFoldDB" id="A0A096AJB5"/>
<evidence type="ECO:0000256" key="11">
    <source>
        <dbReference type="ARBA" id="ARBA00044252"/>
    </source>
</evidence>
<evidence type="ECO:0000256" key="7">
    <source>
        <dbReference type="ARBA" id="ARBA00023049"/>
    </source>
</evidence>
<dbReference type="PANTHER" id="PTHR43501:SF1">
    <property type="entry name" value="CYTOSOL NON-SPECIFIC DIPEPTIDASE"/>
    <property type="match status" value="1"/>
</dbReference>
<evidence type="ECO:0000256" key="15">
    <source>
        <dbReference type="ARBA" id="ARBA00076004"/>
    </source>
</evidence>
<evidence type="ECO:0000256" key="5">
    <source>
        <dbReference type="ARBA" id="ARBA00022801"/>
    </source>
</evidence>
<name>A0A096AJB5_9FIRM</name>
<evidence type="ECO:0000256" key="12">
    <source>
        <dbReference type="ARBA" id="ARBA00061423"/>
    </source>
</evidence>
<reference evidence="19 20" key="1">
    <citation type="submission" date="2014-07" db="EMBL/GenBank/DDBJ databases">
        <authorList>
            <person name="McCorrison J."/>
            <person name="Sanka R."/>
            <person name="Torralba M."/>
            <person name="Gillis M."/>
            <person name="Haft D.H."/>
            <person name="Methe B."/>
            <person name="Sutton G."/>
            <person name="Nelson K.E."/>
        </authorList>
    </citation>
    <scope>NUCLEOTIDE SEQUENCE [LARGE SCALE GENOMIC DNA]</scope>
    <source>
        <strain evidence="19 20">DNF00314</strain>
    </source>
</reference>
<dbReference type="PANTHER" id="PTHR43501">
    <property type="entry name" value="CYTOSOL NON-SPECIFIC DIPEPTIDASE"/>
    <property type="match status" value="1"/>
</dbReference>
<evidence type="ECO:0000256" key="17">
    <source>
        <dbReference type="ARBA" id="ARBA00078074"/>
    </source>
</evidence>
<dbReference type="EMBL" id="JRNT01000024">
    <property type="protein sequence ID" value="KGF46925.1"/>
    <property type="molecule type" value="Genomic_DNA"/>
</dbReference>
<dbReference type="EC" id="3.4.13.18" evidence="10"/>
<dbReference type="RefSeq" id="WP_038152904.1">
    <property type="nucleotide sequence ID" value="NZ_JRNT01000024.1"/>
</dbReference>
<dbReference type="Pfam" id="PF01546">
    <property type="entry name" value="Peptidase_M20"/>
    <property type="match status" value="1"/>
</dbReference>
<evidence type="ECO:0000256" key="4">
    <source>
        <dbReference type="ARBA" id="ARBA00022723"/>
    </source>
</evidence>
<evidence type="ECO:0000256" key="3">
    <source>
        <dbReference type="ARBA" id="ARBA00022670"/>
    </source>
</evidence>
<comment type="cofactor">
    <cofactor evidence="2">
        <name>Zn(2+)</name>
        <dbReference type="ChEBI" id="CHEBI:29105"/>
    </cofactor>
</comment>
<dbReference type="eggNOG" id="COG2195">
    <property type="taxonomic scope" value="Bacteria"/>
</dbReference>
<keyword evidence="6" id="KW-0862">Zinc</keyword>
<dbReference type="InterPro" id="IPR036264">
    <property type="entry name" value="Bact_exopeptidase_dim_dom"/>
</dbReference>
<dbReference type="InterPro" id="IPR002933">
    <property type="entry name" value="Peptidase_M20"/>
</dbReference>
<keyword evidence="4" id="KW-0479">Metal-binding</keyword>
<comment type="cofactor">
    <cofactor evidence="1">
        <name>Co(2+)</name>
        <dbReference type="ChEBI" id="CHEBI:48828"/>
    </cofactor>
</comment>
<dbReference type="GO" id="GO:0046872">
    <property type="term" value="F:metal ion binding"/>
    <property type="evidence" value="ECO:0007669"/>
    <property type="project" value="UniProtKB-KW"/>
</dbReference>
<dbReference type="GO" id="GO:0006508">
    <property type="term" value="P:proteolysis"/>
    <property type="evidence" value="ECO:0007669"/>
    <property type="project" value="UniProtKB-KW"/>
</dbReference>
<proteinExistence type="inferred from homology"/>
<keyword evidence="20" id="KW-1185">Reference proteome</keyword>
<evidence type="ECO:0000256" key="10">
    <source>
        <dbReference type="ARBA" id="ARBA00038976"/>
    </source>
</evidence>
<feature type="domain" description="Peptidase M20 dimerisation" evidence="18">
    <location>
        <begin position="208"/>
        <end position="270"/>
    </location>
</feature>
<keyword evidence="8" id="KW-0170">Cobalt</keyword>
<evidence type="ECO:0000313" key="20">
    <source>
        <dbReference type="Proteomes" id="UP000029628"/>
    </source>
</evidence>
<evidence type="ECO:0000256" key="2">
    <source>
        <dbReference type="ARBA" id="ARBA00001947"/>
    </source>
</evidence>
<dbReference type="FunFam" id="3.40.630.10:FF:000018">
    <property type="entry name" value="Aminoacyl-histidine dipeptidase PepD"/>
    <property type="match status" value="1"/>
</dbReference>
<dbReference type="CDD" id="cd03890">
    <property type="entry name" value="M20_pepD"/>
    <property type="match status" value="1"/>
</dbReference>
<gene>
    <name evidence="19" type="ORF">HMPREF0872_06725</name>
</gene>
<evidence type="ECO:0000256" key="6">
    <source>
        <dbReference type="ARBA" id="ARBA00022833"/>
    </source>
</evidence>
<dbReference type="FunFam" id="3.40.630.10:FF:000015">
    <property type="entry name" value="Aminoacyl-histidine dipeptidase PepD"/>
    <property type="match status" value="1"/>
</dbReference>
<keyword evidence="3" id="KW-0645">Protease</keyword>
<dbReference type="SUPFAM" id="SSF53187">
    <property type="entry name" value="Zn-dependent exopeptidases"/>
    <property type="match status" value="1"/>
</dbReference>
<dbReference type="GO" id="GO:0005829">
    <property type="term" value="C:cytosol"/>
    <property type="evidence" value="ECO:0007669"/>
    <property type="project" value="TreeGrafter"/>
</dbReference>
<comment type="catalytic activity">
    <reaction evidence="9">
        <text>Hydrolysis of dipeptides, preferentially hydrophobic dipeptides including prolyl amino acids.</text>
        <dbReference type="EC" id="3.4.13.18"/>
    </reaction>
</comment>
<dbReference type="Proteomes" id="UP000029628">
    <property type="component" value="Unassembled WGS sequence"/>
</dbReference>